<reference evidence="2" key="1">
    <citation type="submission" date="2025-08" db="UniProtKB">
        <authorList>
            <consortium name="RefSeq"/>
        </authorList>
    </citation>
    <scope>IDENTIFICATION</scope>
</reference>
<protein>
    <submittedName>
        <fullName evidence="2">Protein YIPF7 isoform X1</fullName>
    </submittedName>
</protein>
<dbReference type="Proteomes" id="UP000694863">
    <property type="component" value="Unplaced"/>
</dbReference>
<keyword evidence="1" id="KW-1185">Reference proteome</keyword>
<organism evidence="1 2">
    <name type="scientific">Echinops telfairi</name>
    <name type="common">Lesser hedgehog tenrec</name>
    <dbReference type="NCBI Taxonomy" id="9371"/>
    <lineage>
        <taxon>Eukaryota</taxon>
        <taxon>Metazoa</taxon>
        <taxon>Chordata</taxon>
        <taxon>Craniata</taxon>
        <taxon>Vertebrata</taxon>
        <taxon>Euteleostomi</taxon>
        <taxon>Mammalia</taxon>
        <taxon>Eutheria</taxon>
        <taxon>Afrotheria</taxon>
        <taxon>Tenrecidae</taxon>
        <taxon>Tenrecinae</taxon>
        <taxon>Echinops</taxon>
    </lineage>
</organism>
<evidence type="ECO:0000313" key="1">
    <source>
        <dbReference type="Proteomes" id="UP000694863"/>
    </source>
</evidence>
<sequence length="255" mass="27423">MSNLGQFDSDFYQSNYTIDQEQSCNDANAYDSVYGSRKHHASELPRPASFVPPGMLPPSGYTGHFFQPASNPDYYSQSPYIDSFDEEPPLLEELGINFDHIWQKTLTVLNPLKPADGSIMNETDLAGPILFCLALGATLLMAGKVQFGYVYGMSAIGCIGIHALLNLMSSSEASYGCVASVLGYCLLPMVILSSCAVFASLQGTTGTLSALVIIGWCSLSASKIFISALAMEGQQLLVAYPCALLYGLFALLTVF</sequence>
<evidence type="ECO:0000313" key="2">
    <source>
        <dbReference type="RefSeq" id="XP_045140151.1"/>
    </source>
</evidence>
<accession>A0AC55CK99</accession>
<proteinExistence type="predicted"/>
<gene>
    <name evidence="2" type="primary">YIPF7</name>
</gene>
<name>A0AC55CK99_ECHTE</name>
<dbReference type="RefSeq" id="XP_045140151.1">
    <property type="nucleotide sequence ID" value="XM_045284216.1"/>
</dbReference>